<keyword evidence="2" id="KW-0472">Membrane</keyword>
<name>A0AA88T621_CHASR</name>
<evidence type="ECO:0000313" key="3">
    <source>
        <dbReference type="EMBL" id="KAK2862773.1"/>
    </source>
</evidence>
<feature type="coiled-coil region" evidence="1">
    <location>
        <begin position="144"/>
        <end position="171"/>
    </location>
</feature>
<evidence type="ECO:0000256" key="2">
    <source>
        <dbReference type="SAM" id="Phobius"/>
    </source>
</evidence>
<comment type="caution">
    <text evidence="3">The sequence shown here is derived from an EMBL/GenBank/DDBJ whole genome shotgun (WGS) entry which is preliminary data.</text>
</comment>
<dbReference type="EMBL" id="JAUPFM010000001">
    <property type="protein sequence ID" value="KAK2862773.1"/>
    <property type="molecule type" value="Genomic_DNA"/>
</dbReference>
<evidence type="ECO:0000256" key="1">
    <source>
        <dbReference type="SAM" id="Coils"/>
    </source>
</evidence>
<sequence length="175" mass="19793">MQLFVTAHSAGAASQLRPAEGLQRPFACLLSLTCPARERTLNQSRAVMAAAALYLIIGLMVCFASSMEGNKILEDVKEQIRQIEQMIEFGKANLEAKQREVFEIMEGNTARVKCLRVITDLPLATVEYMEDYTANRNANVKRSFADMAAVVQELESQLEDMKERLKYFEHFHSEL</sequence>
<gene>
    <name evidence="3" type="ORF">Q5P01_002306</name>
</gene>
<keyword evidence="1" id="KW-0175">Coiled coil</keyword>
<feature type="transmembrane region" description="Helical" evidence="2">
    <location>
        <begin position="45"/>
        <end position="64"/>
    </location>
</feature>
<accession>A0AA88T621</accession>
<keyword evidence="4" id="KW-1185">Reference proteome</keyword>
<keyword evidence="2" id="KW-1133">Transmembrane helix</keyword>
<organism evidence="3 4">
    <name type="scientific">Channa striata</name>
    <name type="common">Snakehead murrel</name>
    <name type="synonym">Ophicephalus striatus</name>
    <dbReference type="NCBI Taxonomy" id="64152"/>
    <lineage>
        <taxon>Eukaryota</taxon>
        <taxon>Metazoa</taxon>
        <taxon>Chordata</taxon>
        <taxon>Craniata</taxon>
        <taxon>Vertebrata</taxon>
        <taxon>Euteleostomi</taxon>
        <taxon>Actinopterygii</taxon>
        <taxon>Neopterygii</taxon>
        <taxon>Teleostei</taxon>
        <taxon>Neoteleostei</taxon>
        <taxon>Acanthomorphata</taxon>
        <taxon>Anabantaria</taxon>
        <taxon>Anabantiformes</taxon>
        <taxon>Channoidei</taxon>
        <taxon>Channidae</taxon>
        <taxon>Channa</taxon>
    </lineage>
</organism>
<evidence type="ECO:0000313" key="4">
    <source>
        <dbReference type="Proteomes" id="UP001187415"/>
    </source>
</evidence>
<reference evidence="3" key="1">
    <citation type="submission" date="2023-07" db="EMBL/GenBank/DDBJ databases">
        <title>Chromosome-level Genome Assembly of Striped Snakehead (Channa striata).</title>
        <authorList>
            <person name="Liu H."/>
        </authorList>
    </citation>
    <scope>NUCLEOTIDE SEQUENCE</scope>
    <source>
        <strain evidence="3">Gz</strain>
        <tissue evidence="3">Muscle</tissue>
    </source>
</reference>
<dbReference type="AlphaFoldDB" id="A0AA88T621"/>
<proteinExistence type="predicted"/>
<dbReference type="Proteomes" id="UP001187415">
    <property type="component" value="Unassembled WGS sequence"/>
</dbReference>
<keyword evidence="2" id="KW-0812">Transmembrane</keyword>
<feature type="coiled-coil region" evidence="1">
    <location>
        <begin position="73"/>
        <end position="100"/>
    </location>
</feature>
<protein>
    <submittedName>
        <fullName evidence="3">Uncharacterized protein</fullName>
    </submittedName>
</protein>